<proteinExistence type="predicted"/>
<keyword evidence="2" id="KW-1185">Reference proteome</keyword>
<sequence>MDKCSGEQSYLTVNKVGKVALRSSKSLESLAEDDWKSTNPPEKVKHRGYRFWLSSSSGKCLTVLGGHGEKRIVGVANCKFDGSNMKQLFAFRFHYHKAFCSCGVFNN</sequence>
<name>A0AAV2GF36_9ROSI</name>
<evidence type="ECO:0000313" key="2">
    <source>
        <dbReference type="Proteomes" id="UP001497516"/>
    </source>
</evidence>
<protein>
    <recommendedName>
        <fullName evidence="3">Ricin B lectin domain-containing protein</fullName>
    </recommendedName>
</protein>
<gene>
    <name evidence="1" type="ORF">LTRI10_LOCUS48817</name>
</gene>
<organism evidence="1 2">
    <name type="scientific">Linum trigynum</name>
    <dbReference type="NCBI Taxonomy" id="586398"/>
    <lineage>
        <taxon>Eukaryota</taxon>
        <taxon>Viridiplantae</taxon>
        <taxon>Streptophyta</taxon>
        <taxon>Embryophyta</taxon>
        <taxon>Tracheophyta</taxon>
        <taxon>Spermatophyta</taxon>
        <taxon>Magnoliopsida</taxon>
        <taxon>eudicotyledons</taxon>
        <taxon>Gunneridae</taxon>
        <taxon>Pentapetalae</taxon>
        <taxon>rosids</taxon>
        <taxon>fabids</taxon>
        <taxon>Malpighiales</taxon>
        <taxon>Linaceae</taxon>
        <taxon>Linum</taxon>
    </lineage>
</organism>
<dbReference type="Proteomes" id="UP001497516">
    <property type="component" value="Chromosome 8"/>
</dbReference>
<evidence type="ECO:0000313" key="1">
    <source>
        <dbReference type="EMBL" id="CAL1409308.1"/>
    </source>
</evidence>
<reference evidence="1 2" key="1">
    <citation type="submission" date="2024-04" db="EMBL/GenBank/DDBJ databases">
        <authorList>
            <person name="Fracassetti M."/>
        </authorList>
    </citation>
    <scope>NUCLEOTIDE SEQUENCE [LARGE SCALE GENOMIC DNA]</scope>
</reference>
<dbReference type="AlphaFoldDB" id="A0AAV2GF36"/>
<accession>A0AAV2GF36</accession>
<dbReference type="EMBL" id="OZ034821">
    <property type="protein sequence ID" value="CAL1409308.1"/>
    <property type="molecule type" value="Genomic_DNA"/>
</dbReference>
<evidence type="ECO:0008006" key="3">
    <source>
        <dbReference type="Google" id="ProtNLM"/>
    </source>
</evidence>